<reference evidence="10 11" key="1">
    <citation type="submission" date="2017-10" db="EMBL/GenBank/DDBJ databases">
        <title>Bacillus sp. nov., a halophilic bacterium isolated from a Keqin Lake.</title>
        <authorList>
            <person name="Wang H."/>
        </authorList>
    </citation>
    <scope>NUCLEOTIDE SEQUENCE [LARGE SCALE GENOMIC DNA]</scope>
    <source>
        <strain evidence="10 11">KQ-12</strain>
    </source>
</reference>
<dbReference type="InterPro" id="IPR046953">
    <property type="entry name" value="Spore_GerAC-like_C"/>
</dbReference>
<dbReference type="InterPro" id="IPR038501">
    <property type="entry name" value="Spore_GerAC_C_sf"/>
</dbReference>
<feature type="domain" description="Spore germination GerAC-like C-terminal" evidence="8">
    <location>
        <begin position="217"/>
        <end position="370"/>
    </location>
</feature>
<evidence type="ECO:0000313" key="11">
    <source>
        <dbReference type="Proteomes" id="UP000248214"/>
    </source>
</evidence>
<dbReference type="PANTHER" id="PTHR35789:SF1">
    <property type="entry name" value="SPORE GERMINATION PROTEIN B3"/>
    <property type="match status" value="1"/>
</dbReference>
<keyword evidence="5" id="KW-0472">Membrane</keyword>
<protein>
    <submittedName>
        <fullName evidence="10">Uncharacterized protein</fullName>
    </submittedName>
</protein>
<keyword evidence="4" id="KW-0732">Signal</keyword>
<evidence type="ECO:0000259" key="8">
    <source>
        <dbReference type="Pfam" id="PF05504"/>
    </source>
</evidence>
<dbReference type="Gene3D" id="3.30.300.210">
    <property type="entry name" value="Nutrient germinant receptor protein C, domain 3"/>
    <property type="match status" value="1"/>
</dbReference>
<feature type="domain" description="Spore germination protein N-terminal" evidence="9">
    <location>
        <begin position="21"/>
        <end position="194"/>
    </location>
</feature>
<dbReference type="GO" id="GO:0009847">
    <property type="term" value="P:spore germination"/>
    <property type="evidence" value="ECO:0007669"/>
    <property type="project" value="InterPro"/>
</dbReference>
<dbReference type="NCBIfam" id="TIGR02887">
    <property type="entry name" value="spore_ger_x_C"/>
    <property type="match status" value="1"/>
</dbReference>
<evidence type="ECO:0000256" key="4">
    <source>
        <dbReference type="ARBA" id="ARBA00022729"/>
    </source>
</evidence>
<accession>A0A323TJL6</accession>
<evidence type="ECO:0000256" key="1">
    <source>
        <dbReference type="ARBA" id="ARBA00004635"/>
    </source>
</evidence>
<dbReference type="PANTHER" id="PTHR35789">
    <property type="entry name" value="SPORE GERMINATION PROTEIN B3"/>
    <property type="match status" value="1"/>
</dbReference>
<organism evidence="10 11">
    <name type="scientific">Salipaludibacillus keqinensis</name>
    <dbReference type="NCBI Taxonomy" id="2045207"/>
    <lineage>
        <taxon>Bacteria</taxon>
        <taxon>Bacillati</taxon>
        <taxon>Bacillota</taxon>
        <taxon>Bacilli</taxon>
        <taxon>Bacillales</taxon>
        <taxon>Bacillaceae</taxon>
    </lineage>
</organism>
<dbReference type="InterPro" id="IPR057336">
    <property type="entry name" value="GerAC_N"/>
</dbReference>
<dbReference type="EMBL" id="PDOD01000001">
    <property type="protein sequence ID" value="PYZ95171.1"/>
    <property type="molecule type" value="Genomic_DNA"/>
</dbReference>
<dbReference type="Pfam" id="PF25198">
    <property type="entry name" value="Spore_GerAC_N"/>
    <property type="match status" value="1"/>
</dbReference>
<evidence type="ECO:0000259" key="9">
    <source>
        <dbReference type="Pfam" id="PF25198"/>
    </source>
</evidence>
<evidence type="ECO:0000256" key="6">
    <source>
        <dbReference type="ARBA" id="ARBA00023139"/>
    </source>
</evidence>
<comment type="caution">
    <text evidence="10">The sequence shown here is derived from an EMBL/GenBank/DDBJ whole genome shotgun (WGS) entry which is preliminary data.</text>
</comment>
<dbReference type="Pfam" id="PF05504">
    <property type="entry name" value="Spore_GerAC"/>
    <property type="match status" value="1"/>
</dbReference>
<dbReference type="PROSITE" id="PS51257">
    <property type="entry name" value="PROKAR_LIPOPROTEIN"/>
    <property type="match status" value="1"/>
</dbReference>
<keyword evidence="11" id="KW-1185">Reference proteome</keyword>
<sequence>MMRKITPIILLFLFLTGCLNANEIERMYYVHGVGLDYVDEKYEVYIQIMNFSTMAKEVEPTGETAETVVAKGVGSTPVKAIHELYRSTPQRIYWGHLSAVVFTEAALNTGMTELLDDFLRFNEIRYTPWVFSTKSNIDDILTVSPFLEASPVLGTLGNPTDGYSQSSYVAPKRKHRFILELNEPGKSANIPCLTVEERWHSHDGQHPTLNILGVSSLFGEEYRGTLQGGDMYGLRWMQEETQRTPVQIKKEDESFAVVMMKNPEHKITSTIENGQVFFTIEVKVSGGILEMDKQQSLDFIKKEATKTIENEIRMTYEKGLENKADIYHFSNELFKKDPKAWHKLTEEEELSLTKESLKDINVQAEIIHSGKNRHIPILTETD</sequence>
<name>A0A323TJL6_9BACI</name>
<dbReference type="Proteomes" id="UP000248214">
    <property type="component" value="Unassembled WGS sequence"/>
</dbReference>
<evidence type="ECO:0000313" key="10">
    <source>
        <dbReference type="EMBL" id="PYZ95171.1"/>
    </source>
</evidence>
<evidence type="ECO:0000256" key="7">
    <source>
        <dbReference type="ARBA" id="ARBA00023288"/>
    </source>
</evidence>
<evidence type="ECO:0000256" key="5">
    <source>
        <dbReference type="ARBA" id="ARBA00023136"/>
    </source>
</evidence>
<comment type="subcellular location">
    <subcellularLocation>
        <location evidence="1">Membrane</location>
        <topology evidence="1">Lipid-anchor</topology>
    </subcellularLocation>
</comment>
<dbReference type="AlphaFoldDB" id="A0A323TJL6"/>
<proteinExistence type="inferred from homology"/>
<comment type="similarity">
    <text evidence="2">Belongs to the GerABKC lipoprotein family.</text>
</comment>
<dbReference type="InterPro" id="IPR008844">
    <property type="entry name" value="Spore_GerAC-like"/>
</dbReference>
<keyword evidence="6" id="KW-0564">Palmitate</keyword>
<keyword evidence="3" id="KW-0309">Germination</keyword>
<evidence type="ECO:0000256" key="2">
    <source>
        <dbReference type="ARBA" id="ARBA00007886"/>
    </source>
</evidence>
<gene>
    <name evidence="10" type="ORF">CR194_06555</name>
</gene>
<dbReference type="GO" id="GO:0016020">
    <property type="term" value="C:membrane"/>
    <property type="evidence" value="ECO:0007669"/>
    <property type="project" value="UniProtKB-SubCell"/>
</dbReference>
<evidence type="ECO:0000256" key="3">
    <source>
        <dbReference type="ARBA" id="ARBA00022544"/>
    </source>
</evidence>
<keyword evidence="7" id="KW-0449">Lipoprotein</keyword>